<dbReference type="Pfam" id="PF00023">
    <property type="entry name" value="Ank"/>
    <property type="match status" value="1"/>
</dbReference>
<dbReference type="EMBL" id="JAGMUU010000044">
    <property type="protein sequence ID" value="KAH7113929.1"/>
    <property type="molecule type" value="Genomic_DNA"/>
</dbReference>
<dbReference type="PROSITE" id="PS50297">
    <property type="entry name" value="ANK_REP_REGION"/>
    <property type="match status" value="3"/>
</dbReference>
<accession>A0A9P9IBS3</accession>
<keyword evidence="2 3" id="KW-0040">ANK repeat</keyword>
<evidence type="ECO:0000256" key="1">
    <source>
        <dbReference type="ARBA" id="ARBA00022737"/>
    </source>
</evidence>
<proteinExistence type="predicted"/>
<keyword evidence="5" id="KW-1185">Reference proteome</keyword>
<reference evidence="4" key="1">
    <citation type="journal article" date="2021" name="Nat. Commun.">
        <title>Genetic determinants of endophytism in the Arabidopsis root mycobiome.</title>
        <authorList>
            <person name="Mesny F."/>
            <person name="Miyauchi S."/>
            <person name="Thiergart T."/>
            <person name="Pickel B."/>
            <person name="Atanasova L."/>
            <person name="Karlsson M."/>
            <person name="Huettel B."/>
            <person name="Barry K.W."/>
            <person name="Haridas S."/>
            <person name="Chen C."/>
            <person name="Bauer D."/>
            <person name="Andreopoulos W."/>
            <person name="Pangilinan J."/>
            <person name="LaButti K."/>
            <person name="Riley R."/>
            <person name="Lipzen A."/>
            <person name="Clum A."/>
            <person name="Drula E."/>
            <person name="Henrissat B."/>
            <person name="Kohler A."/>
            <person name="Grigoriev I.V."/>
            <person name="Martin F.M."/>
            <person name="Hacquard S."/>
        </authorList>
    </citation>
    <scope>NUCLEOTIDE SEQUENCE</scope>
    <source>
        <strain evidence="4">MPI-CAGE-AT-0021</strain>
    </source>
</reference>
<evidence type="ECO:0000313" key="5">
    <source>
        <dbReference type="Proteomes" id="UP000717696"/>
    </source>
</evidence>
<dbReference type="AlphaFoldDB" id="A0A9P9IBS3"/>
<evidence type="ECO:0000256" key="2">
    <source>
        <dbReference type="ARBA" id="ARBA00023043"/>
    </source>
</evidence>
<dbReference type="Gene3D" id="1.25.40.20">
    <property type="entry name" value="Ankyrin repeat-containing domain"/>
    <property type="match status" value="2"/>
</dbReference>
<feature type="repeat" description="ANK" evidence="3">
    <location>
        <begin position="119"/>
        <end position="143"/>
    </location>
</feature>
<gene>
    <name evidence="4" type="ORF">B0J13DRAFT_460596</name>
</gene>
<feature type="repeat" description="ANK" evidence="3">
    <location>
        <begin position="16"/>
        <end position="48"/>
    </location>
</feature>
<protein>
    <submittedName>
        <fullName evidence="4">Ankyrin repeat-containing domain protein</fullName>
    </submittedName>
</protein>
<keyword evidence="1" id="KW-0677">Repeat</keyword>
<dbReference type="PROSITE" id="PS50088">
    <property type="entry name" value="ANK_REPEAT"/>
    <property type="match status" value="4"/>
</dbReference>
<comment type="caution">
    <text evidence="4">The sequence shown here is derived from an EMBL/GenBank/DDBJ whole genome shotgun (WGS) entry which is preliminary data.</text>
</comment>
<evidence type="ECO:0000313" key="4">
    <source>
        <dbReference type="EMBL" id="KAH7113929.1"/>
    </source>
</evidence>
<dbReference type="PANTHER" id="PTHR24198">
    <property type="entry name" value="ANKYRIN REPEAT AND PROTEIN KINASE DOMAIN-CONTAINING PROTEIN"/>
    <property type="match status" value="1"/>
</dbReference>
<dbReference type="PANTHER" id="PTHR24198:SF165">
    <property type="entry name" value="ANKYRIN REPEAT-CONTAINING PROTEIN-RELATED"/>
    <property type="match status" value="1"/>
</dbReference>
<dbReference type="OrthoDB" id="194358at2759"/>
<evidence type="ECO:0000256" key="3">
    <source>
        <dbReference type="PROSITE-ProRule" id="PRU00023"/>
    </source>
</evidence>
<feature type="repeat" description="ANK" evidence="3">
    <location>
        <begin position="85"/>
        <end position="110"/>
    </location>
</feature>
<feature type="repeat" description="ANK" evidence="3">
    <location>
        <begin position="51"/>
        <end position="75"/>
    </location>
</feature>
<sequence length="192" mass="20831">MLLEIHQVDVEAKDEAGRTPLFKATQAGSFDVVKHLLLLGKAVPDSSDSEDNTTPLSWAAEDGHLAMAKLLIDTGNVKINSKDVNNRTPLFLAASNGHGGIVKLLLETEAVDVNVRDSDGQTPLFAAALGGSRSIVKMLLDTGKADINTKEERRWLVLSGRAMTWWSRCFTTSGSTTVSHLRHRLPIEGMGR</sequence>
<dbReference type="InterPro" id="IPR036770">
    <property type="entry name" value="Ankyrin_rpt-contain_sf"/>
</dbReference>
<dbReference type="SMART" id="SM00248">
    <property type="entry name" value="ANK"/>
    <property type="match status" value="4"/>
</dbReference>
<name>A0A9P9IBS3_9HYPO</name>
<dbReference type="Proteomes" id="UP000717696">
    <property type="component" value="Unassembled WGS sequence"/>
</dbReference>
<dbReference type="SUPFAM" id="SSF48403">
    <property type="entry name" value="Ankyrin repeat"/>
    <property type="match status" value="1"/>
</dbReference>
<dbReference type="Pfam" id="PF12796">
    <property type="entry name" value="Ank_2"/>
    <property type="match status" value="1"/>
</dbReference>
<organism evidence="4 5">
    <name type="scientific">Dactylonectria estremocensis</name>
    <dbReference type="NCBI Taxonomy" id="1079267"/>
    <lineage>
        <taxon>Eukaryota</taxon>
        <taxon>Fungi</taxon>
        <taxon>Dikarya</taxon>
        <taxon>Ascomycota</taxon>
        <taxon>Pezizomycotina</taxon>
        <taxon>Sordariomycetes</taxon>
        <taxon>Hypocreomycetidae</taxon>
        <taxon>Hypocreales</taxon>
        <taxon>Nectriaceae</taxon>
        <taxon>Dactylonectria</taxon>
    </lineage>
</organism>
<dbReference type="InterPro" id="IPR002110">
    <property type="entry name" value="Ankyrin_rpt"/>
</dbReference>